<reference evidence="3 4" key="1">
    <citation type="submission" date="2020-10" db="EMBL/GenBank/DDBJ databases">
        <title>Wide distribution of Phycisphaera-like planctomycetes from WD2101 soil group in peatlands and genome analysis of the first cultivated representative.</title>
        <authorList>
            <person name="Dedysh S.N."/>
            <person name="Beletsky A.V."/>
            <person name="Ivanova A."/>
            <person name="Kulichevskaya I.S."/>
            <person name="Suzina N.E."/>
            <person name="Philippov D.A."/>
            <person name="Rakitin A.L."/>
            <person name="Mardanov A.V."/>
            <person name="Ravin N.V."/>
        </authorList>
    </citation>
    <scope>NUCLEOTIDE SEQUENCE [LARGE SCALE GENOMIC DNA]</scope>
    <source>
        <strain evidence="3 4">M1803</strain>
    </source>
</reference>
<evidence type="ECO:0000313" key="3">
    <source>
        <dbReference type="EMBL" id="QOV90110.1"/>
    </source>
</evidence>
<sequence>MPPCLHGDLRSSRPRRRGIGLVELLVSLSIVASLLTATAVAVNAAFKAHEVNQEQAVLLSKARVSLAFITSQIRTTKLHAPDDTDLRADFATGKTVTDTALVMYDADDNLLRFYLDAANKKLMVTTDTGTHTMASNVEAFSVTMEPMRSATSIRTGGGWDLLKRATIQLTVKAGDATGPGEGTSTQSLTLSGSVMPRRNAW</sequence>
<gene>
    <name evidence="3" type="ORF">IPV69_01685</name>
</gene>
<dbReference type="AlphaFoldDB" id="A0A7M2X045"/>
<keyword evidence="4" id="KW-1185">Reference proteome</keyword>
<proteinExistence type="predicted"/>
<keyword evidence="2" id="KW-1133">Transmembrane helix</keyword>
<dbReference type="KEGG" id="hbs:IPV69_01685"/>
<dbReference type="InterPro" id="IPR012902">
    <property type="entry name" value="N_methyl_site"/>
</dbReference>
<dbReference type="Proteomes" id="UP000593765">
    <property type="component" value="Chromosome"/>
</dbReference>
<evidence type="ECO:0000256" key="2">
    <source>
        <dbReference type="SAM" id="Phobius"/>
    </source>
</evidence>
<dbReference type="Pfam" id="PF07963">
    <property type="entry name" value="N_methyl"/>
    <property type="match status" value="1"/>
</dbReference>
<keyword evidence="2" id="KW-0812">Transmembrane</keyword>
<evidence type="ECO:0000256" key="1">
    <source>
        <dbReference type="SAM" id="MobiDB-lite"/>
    </source>
</evidence>
<evidence type="ECO:0000313" key="4">
    <source>
        <dbReference type="Proteomes" id="UP000593765"/>
    </source>
</evidence>
<protein>
    <submittedName>
        <fullName evidence="3">Prepilin-type N-terminal cleavage/methylation domain-containing protein</fullName>
    </submittedName>
</protein>
<feature type="region of interest" description="Disordered" evidence="1">
    <location>
        <begin position="173"/>
        <end position="201"/>
    </location>
</feature>
<dbReference type="RefSeq" id="WP_206293182.1">
    <property type="nucleotide sequence ID" value="NZ_CP063458.1"/>
</dbReference>
<feature type="compositionally biased region" description="Low complexity" evidence="1">
    <location>
        <begin position="182"/>
        <end position="193"/>
    </location>
</feature>
<organism evidence="3 4">
    <name type="scientific">Humisphaera borealis</name>
    <dbReference type="NCBI Taxonomy" id="2807512"/>
    <lineage>
        <taxon>Bacteria</taxon>
        <taxon>Pseudomonadati</taxon>
        <taxon>Planctomycetota</taxon>
        <taxon>Phycisphaerae</taxon>
        <taxon>Tepidisphaerales</taxon>
        <taxon>Tepidisphaeraceae</taxon>
        <taxon>Humisphaera</taxon>
    </lineage>
</organism>
<dbReference type="EMBL" id="CP063458">
    <property type="protein sequence ID" value="QOV90110.1"/>
    <property type="molecule type" value="Genomic_DNA"/>
</dbReference>
<keyword evidence="2" id="KW-0472">Membrane</keyword>
<accession>A0A7M2X045</accession>
<feature type="transmembrane region" description="Helical" evidence="2">
    <location>
        <begin position="21"/>
        <end position="46"/>
    </location>
</feature>
<name>A0A7M2X045_9BACT</name>